<organism evidence="4 5">
    <name type="scientific">Chionoecetes opilio</name>
    <name type="common">Atlantic snow crab</name>
    <name type="synonym">Cancer opilio</name>
    <dbReference type="NCBI Taxonomy" id="41210"/>
    <lineage>
        <taxon>Eukaryota</taxon>
        <taxon>Metazoa</taxon>
        <taxon>Ecdysozoa</taxon>
        <taxon>Arthropoda</taxon>
        <taxon>Crustacea</taxon>
        <taxon>Multicrustacea</taxon>
        <taxon>Malacostraca</taxon>
        <taxon>Eumalacostraca</taxon>
        <taxon>Eucarida</taxon>
        <taxon>Decapoda</taxon>
        <taxon>Pleocyemata</taxon>
        <taxon>Brachyura</taxon>
        <taxon>Eubrachyura</taxon>
        <taxon>Majoidea</taxon>
        <taxon>Majidae</taxon>
        <taxon>Chionoecetes</taxon>
    </lineage>
</organism>
<name>A0A8J4XYV9_CHIOP</name>
<sequence>MACMATRQFATMVVEPPSCLHDQTVSLRVHGLQPGEEITLEASMTDTRGVCFLSHAHYSSSDKKSPALLRKAMAWTGFSHQAFQKADDEGQVDVNTMKSLGGSYQGAFPMGLISSMLPALKEEKFTRFFKRDVENPNIVTLSVFMGHLSNDELVAENRSEPLSTAIHLRHYMAPGVQRIPVRYGKDTLIVLRDFSATTGTVRDGYKLCVGPHGSGGGPFPGVVDMFGSAGGLLEYRSAQLASRGIASLALAFFAYDDLPKTLNEFDISYFEEAVEFLLKHEKIVDGALDCYEAVDDPNNFPETIIPIERANANFLFLVSCDDRNWKSEMYADMAVERLKMAGKRNFKVHKYPGAGHLLEPPFSTFCQSSYHKLIGGSLLWGGTLRPHAEAQLHAWDAILEFFQKNLQNHTSFKGKL</sequence>
<dbReference type="InterPro" id="IPR006862">
    <property type="entry name" value="Thio_Ohase/aa_AcTrfase"/>
</dbReference>
<comment type="similarity">
    <text evidence="1">Belongs to the C/M/P thioester hydrolase family.</text>
</comment>
<dbReference type="GO" id="GO:0006631">
    <property type="term" value="P:fatty acid metabolic process"/>
    <property type="evidence" value="ECO:0007669"/>
    <property type="project" value="TreeGrafter"/>
</dbReference>
<feature type="domain" description="BAAT/Acyl-CoA thioester hydrolase C-terminal" evidence="3">
    <location>
        <begin position="285"/>
        <end position="407"/>
    </location>
</feature>
<dbReference type="GO" id="GO:0047617">
    <property type="term" value="F:fatty acyl-CoA hydrolase activity"/>
    <property type="evidence" value="ECO:0007669"/>
    <property type="project" value="TreeGrafter"/>
</dbReference>
<gene>
    <name evidence="4" type="primary">Acnat2</name>
    <name evidence="4" type="ORF">GWK47_009907</name>
</gene>
<evidence type="ECO:0000259" key="3">
    <source>
        <dbReference type="Pfam" id="PF08840"/>
    </source>
</evidence>
<feature type="domain" description="Acyl-CoA thioester hydrolase/bile acid-CoA amino acid N-acetyltransferase" evidence="2">
    <location>
        <begin position="78"/>
        <end position="182"/>
    </location>
</feature>
<dbReference type="Gene3D" id="3.40.50.1820">
    <property type="entry name" value="alpha/beta hydrolase"/>
    <property type="match status" value="2"/>
</dbReference>
<reference evidence="4" key="1">
    <citation type="submission" date="2020-07" db="EMBL/GenBank/DDBJ databases">
        <title>The High-quality genome of the commercially important snow crab, Chionoecetes opilio.</title>
        <authorList>
            <person name="Jeong J.-H."/>
            <person name="Ryu S."/>
        </authorList>
    </citation>
    <scope>NUCLEOTIDE SEQUENCE</scope>
    <source>
        <strain evidence="4">MADBK_172401_WGS</strain>
        <tissue evidence="4">Digestive gland</tissue>
    </source>
</reference>
<keyword evidence="5" id="KW-1185">Reference proteome</keyword>
<dbReference type="InterPro" id="IPR029058">
    <property type="entry name" value="AB_hydrolase_fold"/>
</dbReference>
<evidence type="ECO:0000259" key="2">
    <source>
        <dbReference type="Pfam" id="PF04775"/>
    </source>
</evidence>
<dbReference type="GO" id="GO:0006637">
    <property type="term" value="P:acyl-CoA metabolic process"/>
    <property type="evidence" value="ECO:0007669"/>
    <property type="project" value="InterPro"/>
</dbReference>
<dbReference type="PANTHER" id="PTHR10824">
    <property type="entry name" value="ACYL-COENZYME A THIOESTERASE-RELATED"/>
    <property type="match status" value="1"/>
</dbReference>
<proteinExistence type="inferred from homology"/>
<dbReference type="InterPro" id="IPR042490">
    <property type="entry name" value="Thio_Ohase/BAAT_N"/>
</dbReference>
<comment type="caution">
    <text evidence="4">The sequence shown here is derived from an EMBL/GenBank/DDBJ whole genome shotgun (WGS) entry which is preliminary data.</text>
</comment>
<dbReference type="PANTHER" id="PTHR10824:SF4">
    <property type="entry name" value="ACYL-COENZYME A THIOESTERASE 1-LIKE"/>
    <property type="match status" value="1"/>
</dbReference>
<evidence type="ECO:0000313" key="4">
    <source>
        <dbReference type="EMBL" id="KAG0716352.1"/>
    </source>
</evidence>
<accession>A0A8J4XYV9</accession>
<dbReference type="SUPFAM" id="SSF53474">
    <property type="entry name" value="alpha/beta-Hydrolases"/>
    <property type="match status" value="1"/>
</dbReference>
<dbReference type="Pfam" id="PF08840">
    <property type="entry name" value="BAAT_C"/>
    <property type="match status" value="1"/>
</dbReference>
<dbReference type="Proteomes" id="UP000770661">
    <property type="component" value="Unassembled WGS sequence"/>
</dbReference>
<evidence type="ECO:0000256" key="1">
    <source>
        <dbReference type="ARBA" id="ARBA00006538"/>
    </source>
</evidence>
<dbReference type="InterPro" id="IPR014940">
    <property type="entry name" value="BAAT_C"/>
</dbReference>
<dbReference type="PIRSF" id="PIRSF016521">
    <property type="entry name" value="Acyl-CoA_hydro"/>
    <property type="match status" value="1"/>
</dbReference>
<dbReference type="Pfam" id="PF04775">
    <property type="entry name" value="Bile_Hydr_Trans"/>
    <property type="match status" value="2"/>
</dbReference>
<evidence type="ECO:0000313" key="5">
    <source>
        <dbReference type="Proteomes" id="UP000770661"/>
    </source>
</evidence>
<dbReference type="EMBL" id="JACEEZ010018929">
    <property type="protein sequence ID" value="KAG0716352.1"/>
    <property type="molecule type" value="Genomic_DNA"/>
</dbReference>
<feature type="domain" description="Acyl-CoA thioester hydrolase/bile acid-CoA amino acid N-acetyltransferase" evidence="2">
    <location>
        <begin position="22"/>
        <end position="63"/>
    </location>
</feature>
<dbReference type="InterPro" id="IPR016662">
    <property type="entry name" value="Acyl-CoA_thioEstase_long-chain"/>
</dbReference>
<dbReference type="Gene3D" id="2.60.40.2240">
    <property type="entry name" value="Acyl-CoA thioester hydrolase/BAAT N-terminal domain"/>
    <property type="match status" value="2"/>
</dbReference>
<dbReference type="AlphaFoldDB" id="A0A8J4XYV9"/>
<protein>
    <submittedName>
        <fullName evidence="4">Acyl-coenzyme A amino acid N-acyltransferase 2</fullName>
    </submittedName>
</protein>
<dbReference type="OrthoDB" id="6347013at2759"/>